<comment type="similarity">
    <text evidence="7 10">Belongs to the fluoride channel Fluc/FEX (TC 1.A.43) family.</text>
</comment>
<feature type="transmembrane region" description="Helical" evidence="10">
    <location>
        <begin position="33"/>
        <end position="53"/>
    </location>
</feature>
<comment type="caution">
    <text evidence="11">The sequence shown here is derived from an EMBL/GenBank/DDBJ whole genome shotgun (WGS) entry which is preliminary data.</text>
</comment>
<dbReference type="PANTHER" id="PTHR28259:SF1">
    <property type="entry name" value="FLUORIDE EXPORT PROTEIN 1-RELATED"/>
    <property type="match status" value="1"/>
</dbReference>
<reference evidence="11 12" key="1">
    <citation type="submission" date="2018-08" db="EMBL/GenBank/DDBJ databases">
        <title>Genomic Encyclopedia of Type Strains, Phase IV (KMG-IV): sequencing the most valuable type-strain genomes for metagenomic binning, comparative biology and taxonomic classification.</title>
        <authorList>
            <person name="Goeker M."/>
        </authorList>
    </citation>
    <scope>NUCLEOTIDE SEQUENCE [LARGE SCALE GENOMIC DNA]</scope>
    <source>
        <strain evidence="11 12">DSM 23923</strain>
    </source>
</reference>
<name>A0A347ZSH3_9CHLR</name>
<dbReference type="NCBIfam" id="TIGR00494">
    <property type="entry name" value="crcB"/>
    <property type="match status" value="1"/>
</dbReference>
<keyword evidence="4 10" id="KW-1133">Transmembrane helix</keyword>
<feature type="binding site" evidence="10">
    <location>
        <position position="78"/>
    </location>
    <ligand>
        <name>Na(+)</name>
        <dbReference type="ChEBI" id="CHEBI:29101"/>
        <note>structural</note>
    </ligand>
</feature>
<protein>
    <recommendedName>
        <fullName evidence="10">Fluoride-specific ion channel FluC</fullName>
    </recommendedName>
</protein>
<keyword evidence="10" id="KW-0915">Sodium</keyword>
<dbReference type="EMBL" id="QUMS01000001">
    <property type="protein sequence ID" value="REG11179.1"/>
    <property type="molecule type" value="Genomic_DNA"/>
</dbReference>
<keyword evidence="5 10" id="KW-0472">Membrane</keyword>
<keyword evidence="2 10" id="KW-1003">Cell membrane</keyword>
<accession>A0A347ZSH3</accession>
<feature type="transmembrane region" description="Helical" evidence="10">
    <location>
        <begin position="65"/>
        <end position="85"/>
    </location>
</feature>
<keyword evidence="3 10" id="KW-0812">Transmembrane</keyword>
<evidence type="ECO:0000256" key="5">
    <source>
        <dbReference type="ARBA" id="ARBA00023136"/>
    </source>
</evidence>
<feature type="binding site" evidence="10">
    <location>
        <position position="75"/>
    </location>
    <ligand>
        <name>Na(+)</name>
        <dbReference type="ChEBI" id="CHEBI:29101"/>
        <note>structural</note>
    </ligand>
</feature>
<organism evidence="11 12">
    <name type="scientific">Pelolinea submarina</name>
    <dbReference type="NCBI Taxonomy" id="913107"/>
    <lineage>
        <taxon>Bacteria</taxon>
        <taxon>Bacillati</taxon>
        <taxon>Chloroflexota</taxon>
        <taxon>Anaerolineae</taxon>
        <taxon>Anaerolineales</taxon>
        <taxon>Anaerolineaceae</taxon>
        <taxon>Pelolinea</taxon>
    </lineage>
</organism>
<evidence type="ECO:0000256" key="9">
    <source>
        <dbReference type="ARBA" id="ARBA00049940"/>
    </source>
</evidence>
<dbReference type="Proteomes" id="UP000256388">
    <property type="component" value="Unassembled WGS sequence"/>
</dbReference>
<keyword evidence="12" id="KW-1185">Reference proteome</keyword>
<dbReference type="GO" id="GO:0062054">
    <property type="term" value="F:fluoride channel activity"/>
    <property type="evidence" value="ECO:0007669"/>
    <property type="project" value="UniProtKB-UniRule"/>
</dbReference>
<dbReference type="PANTHER" id="PTHR28259">
    <property type="entry name" value="FLUORIDE EXPORT PROTEIN 1-RELATED"/>
    <property type="match status" value="1"/>
</dbReference>
<evidence type="ECO:0000313" key="12">
    <source>
        <dbReference type="Proteomes" id="UP000256388"/>
    </source>
</evidence>
<keyword evidence="10" id="KW-0813">Transport</keyword>
<feature type="transmembrane region" description="Helical" evidence="10">
    <location>
        <begin position="97"/>
        <end position="120"/>
    </location>
</feature>
<comment type="subcellular location">
    <subcellularLocation>
        <location evidence="1 10">Cell membrane</location>
        <topology evidence="1 10">Multi-pass membrane protein</topology>
    </subcellularLocation>
</comment>
<keyword evidence="6 10" id="KW-0407">Ion channel</keyword>
<evidence type="ECO:0000256" key="3">
    <source>
        <dbReference type="ARBA" id="ARBA00022692"/>
    </source>
</evidence>
<evidence type="ECO:0000256" key="7">
    <source>
        <dbReference type="ARBA" id="ARBA00035120"/>
    </source>
</evidence>
<evidence type="ECO:0000256" key="2">
    <source>
        <dbReference type="ARBA" id="ARBA00022475"/>
    </source>
</evidence>
<evidence type="ECO:0000256" key="6">
    <source>
        <dbReference type="ARBA" id="ARBA00023303"/>
    </source>
</evidence>
<dbReference type="OrthoDB" id="9815830at2"/>
<sequence length="124" mass="13620">MDEFLIISIGAVLGANARYLVNGWVINRMGNSFPHGTFLINFTGSLLLGFFLSAAAEHPVINPRWYLFIGIGFLGAFTTFSTYVYESFILLYQGQWGLGLLNIFNSTALGIIAIGLGFFLGKQI</sequence>
<comment type="activity regulation">
    <text evidence="10">Na(+) is not transported, but it plays an essential structural role and its presence is essential for fluoride channel function.</text>
</comment>
<gene>
    <name evidence="10" type="primary">fluC</name>
    <name evidence="10" type="synonym">crcB</name>
    <name evidence="11" type="ORF">DFR64_1056</name>
</gene>
<keyword evidence="10" id="KW-0479">Metal-binding</keyword>
<evidence type="ECO:0000256" key="8">
    <source>
        <dbReference type="ARBA" id="ARBA00035585"/>
    </source>
</evidence>
<comment type="function">
    <text evidence="9 10">Fluoride-specific ion channel. Important for reducing fluoride concentration in the cell, thus reducing its toxicity.</text>
</comment>
<dbReference type="GO" id="GO:0005886">
    <property type="term" value="C:plasma membrane"/>
    <property type="evidence" value="ECO:0007669"/>
    <property type="project" value="UniProtKB-SubCell"/>
</dbReference>
<dbReference type="AlphaFoldDB" id="A0A347ZSH3"/>
<proteinExistence type="inferred from homology"/>
<dbReference type="InterPro" id="IPR003691">
    <property type="entry name" value="FluC"/>
</dbReference>
<dbReference type="GO" id="GO:0140114">
    <property type="term" value="P:cellular detoxification of fluoride"/>
    <property type="evidence" value="ECO:0007669"/>
    <property type="project" value="UniProtKB-UniRule"/>
</dbReference>
<dbReference type="Pfam" id="PF02537">
    <property type="entry name" value="CRCB"/>
    <property type="match status" value="1"/>
</dbReference>
<evidence type="ECO:0000256" key="1">
    <source>
        <dbReference type="ARBA" id="ARBA00004651"/>
    </source>
</evidence>
<comment type="catalytic activity">
    <reaction evidence="8">
        <text>fluoride(in) = fluoride(out)</text>
        <dbReference type="Rhea" id="RHEA:76159"/>
        <dbReference type="ChEBI" id="CHEBI:17051"/>
    </reaction>
    <physiologicalReaction direction="left-to-right" evidence="8">
        <dbReference type="Rhea" id="RHEA:76160"/>
    </physiologicalReaction>
</comment>
<keyword evidence="10" id="KW-0406">Ion transport</keyword>
<evidence type="ECO:0000313" key="11">
    <source>
        <dbReference type="EMBL" id="REG11179.1"/>
    </source>
</evidence>
<dbReference type="GO" id="GO:0046872">
    <property type="term" value="F:metal ion binding"/>
    <property type="evidence" value="ECO:0007669"/>
    <property type="project" value="UniProtKB-KW"/>
</dbReference>
<evidence type="ECO:0000256" key="4">
    <source>
        <dbReference type="ARBA" id="ARBA00022989"/>
    </source>
</evidence>
<evidence type="ECO:0000256" key="10">
    <source>
        <dbReference type="HAMAP-Rule" id="MF_00454"/>
    </source>
</evidence>
<dbReference type="HAMAP" id="MF_00454">
    <property type="entry name" value="FluC"/>
    <property type="match status" value="1"/>
</dbReference>
<dbReference type="RefSeq" id="WP_116225014.1">
    <property type="nucleotide sequence ID" value="NZ_AP018437.1"/>
</dbReference>